<feature type="transmembrane region" description="Helical" evidence="9">
    <location>
        <begin position="725"/>
        <end position="743"/>
    </location>
</feature>
<evidence type="ECO:0000256" key="8">
    <source>
        <dbReference type="ARBA" id="ARBA00023136"/>
    </source>
</evidence>
<dbReference type="Gene3D" id="1.10.8.60">
    <property type="match status" value="1"/>
</dbReference>
<dbReference type="AlphaFoldDB" id="A0A2T1D9Z6"/>
<evidence type="ECO:0000259" key="12">
    <source>
        <dbReference type="PROSITE" id="PS51379"/>
    </source>
</evidence>
<sequence length="902" mass="100301">MNSGTTSTASVQTYSRLTATDQPLPWDADTASAVTADDKAVEECRHWLSFHRLWGQLPAEALQAIAQSLYCFRVEPQTLIYQEGQDNIGLYLLKWGAVEIWRLASIGKSLIRYRSAGELFGYASLMATPENGRHQTQAIALTASEIWFLPQAQFHQLMQQYIELEHLFNALLAQDLNAFSARIAQEQHRIQGLQSYIQAVPTGEILGDSKASQKLVEQVDQAAATLKPVLFQAQPGTGKTFLAGLIHARSGLADQPFAELDCARLPRSEDGRLNTDSLFGRVGGQAGILVLLERGTLLLNNVQVLGAGDCDRLTHYCQTGGILPNHGLSGSHTLTTEPPQPVQSWVRLILAAPDKLQLPAVDAISIKLFSLPQRKADIPAFARYFLAQFCQAQNRPLLDLDQSDLRRLLSYDYPGNLTELAEILHRAVIMTPLGQSVIAEQALWSVQSAKNAFRVDLLTHVPWLREVLLSRWYPEGIWFVMMAFFVPVTIAGFMGPQARDSSVTLNLFWAWWWPGYLFLFVFVGRLWCAVCPFMITVEWLRRFSLWLFPRQQLTWNTQWLNRWGAWILFGGFLAIYLWEKLWDLPHHAVLSAWLLLTITAGAVIFSLIYERRLWCRYLCPIGGMNGMFAKLAMVELRSTQQVCGSQCSTFGCYKGSSATPVTFADALPTEGQATGGCPLYSHPAQLTDNRDCVLCMTCLKACPNRSAQLNLRFPTSDLLDNHRGFWAEVALLLLLFGGVFMHHAQRLLGWLGFHDIPIDADHLLTSAAIALALLTIPAVLTYGTHAIARLLDPEQPTYLTVIYAYLPFTLAANLAHYIPAAVTEAGQILPVLARTLGSSGTGLPTLTWSADVAAFLQGVTLLSALIFSVYPLLRITQRTLLSNLPHLLLIAGLTVTSFWLII</sequence>
<protein>
    <submittedName>
        <fullName evidence="13">4Fe-4S binding protein</fullName>
    </submittedName>
</protein>
<feature type="transmembrane region" description="Helical" evidence="9">
    <location>
        <begin position="515"/>
        <end position="540"/>
    </location>
</feature>
<dbReference type="PROSITE" id="PS50042">
    <property type="entry name" value="CNMP_BINDING_3"/>
    <property type="match status" value="1"/>
</dbReference>
<keyword evidence="3" id="KW-0479">Metal-binding</keyword>
<evidence type="ECO:0000256" key="7">
    <source>
        <dbReference type="ARBA" id="ARBA00023014"/>
    </source>
</evidence>
<feature type="domain" description="Cyclic nucleotide-binding" evidence="10">
    <location>
        <begin position="53"/>
        <end position="158"/>
    </location>
</feature>
<keyword evidence="9" id="KW-1133">Transmembrane helix</keyword>
<keyword evidence="8 9" id="KW-0472">Membrane</keyword>
<reference evidence="13 14" key="1">
    <citation type="submission" date="2018-02" db="EMBL/GenBank/DDBJ databases">
        <authorList>
            <person name="Cohen D.B."/>
            <person name="Kent A.D."/>
        </authorList>
    </citation>
    <scope>NUCLEOTIDE SEQUENCE [LARGE SCALE GENOMIC DNA]</scope>
    <source>
        <strain evidence="13 14">ULC007</strain>
    </source>
</reference>
<comment type="caution">
    <text evidence="13">The sequence shown here is derived from an EMBL/GenBank/DDBJ whole genome shotgun (WGS) entry which is preliminary data.</text>
</comment>
<evidence type="ECO:0000256" key="1">
    <source>
        <dbReference type="ARBA" id="ARBA00004236"/>
    </source>
</evidence>
<evidence type="ECO:0000313" key="14">
    <source>
        <dbReference type="Proteomes" id="UP000238634"/>
    </source>
</evidence>
<dbReference type="Proteomes" id="UP000238634">
    <property type="component" value="Unassembled WGS sequence"/>
</dbReference>
<dbReference type="Pfam" id="PF00027">
    <property type="entry name" value="cNMP_binding"/>
    <property type="match status" value="1"/>
</dbReference>
<organism evidence="13 14">
    <name type="scientific">Phormidesmis priestleyi ULC007</name>
    <dbReference type="NCBI Taxonomy" id="1920490"/>
    <lineage>
        <taxon>Bacteria</taxon>
        <taxon>Bacillati</taxon>
        <taxon>Cyanobacteriota</taxon>
        <taxon>Cyanophyceae</taxon>
        <taxon>Leptolyngbyales</taxon>
        <taxon>Leptolyngbyaceae</taxon>
        <taxon>Phormidesmis</taxon>
    </lineage>
</organism>
<evidence type="ECO:0000256" key="9">
    <source>
        <dbReference type="SAM" id="Phobius"/>
    </source>
</evidence>
<evidence type="ECO:0000256" key="2">
    <source>
        <dbReference type="ARBA" id="ARBA00022475"/>
    </source>
</evidence>
<gene>
    <name evidence="13" type="ORF">C7B65_19160</name>
</gene>
<evidence type="ECO:0000256" key="5">
    <source>
        <dbReference type="ARBA" id="ARBA00022840"/>
    </source>
</evidence>
<keyword evidence="2" id="KW-1003">Cell membrane</keyword>
<keyword evidence="14" id="KW-1185">Reference proteome</keyword>
<dbReference type="SUPFAM" id="SSF51206">
    <property type="entry name" value="cAMP-binding domain-like"/>
    <property type="match status" value="1"/>
</dbReference>
<dbReference type="SMART" id="SM00100">
    <property type="entry name" value="cNMP"/>
    <property type="match status" value="1"/>
</dbReference>
<keyword evidence="9" id="KW-0812">Transmembrane</keyword>
<dbReference type="SUPFAM" id="SSF52540">
    <property type="entry name" value="P-loop containing nucleoside triphosphate hydrolases"/>
    <property type="match status" value="1"/>
</dbReference>
<feature type="transmembrane region" description="Helical" evidence="9">
    <location>
        <begin position="476"/>
        <end position="495"/>
    </location>
</feature>
<dbReference type="InterPro" id="IPR027417">
    <property type="entry name" value="P-loop_NTPase"/>
</dbReference>
<feature type="transmembrane region" description="Helical" evidence="9">
    <location>
        <begin position="560"/>
        <end position="578"/>
    </location>
</feature>
<dbReference type="GO" id="GO:0005524">
    <property type="term" value="F:ATP binding"/>
    <property type="evidence" value="ECO:0007669"/>
    <property type="project" value="InterPro"/>
</dbReference>
<dbReference type="Gene3D" id="3.40.50.300">
    <property type="entry name" value="P-loop containing nucleotide triphosphate hydrolases"/>
    <property type="match status" value="1"/>
</dbReference>
<evidence type="ECO:0000259" key="11">
    <source>
        <dbReference type="PROSITE" id="PS50045"/>
    </source>
</evidence>
<feature type="transmembrane region" description="Helical" evidence="9">
    <location>
        <begin position="763"/>
        <end position="785"/>
    </location>
</feature>
<evidence type="ECO:0000259" key="10">
    <source>
        <dbReference type="PROSITE" id="PS50042"/>
    </source>
</evidence>
<dbReference type="GO" id="GO:0006355">
    <property type="term" value="P:regulation of DNA-templated transcription"/>
    <property type="evidence" value="ECO:0007669"/>
    <property type="project" value="InterPro"/>
</dbReference>
<dbReference type="InterPro" id="IPR052378">
    <property type="entry name" value="NosR_regulator"/>
</dbReference>
<dbReference type="InterPro" id="IPR058031">
    <property type="entry name" value="AAA_lid_NorR"/>
</dbReference>
<accession>A0A2T1D9Z6</accession>
<dbReference type="CDD" id="cd00038">
    <property type="entry name" value="CAP_ED"/>
    <property type="match status" value="1"/>
</dbReference>
<dbReference type="InterPro" id="IPR018490">
    <property type="entry name" value="cNMP-bd_dom_sf"/>
</dbReference>
<name>A0A2T1D9Z6_9CYAN</name>
<dbReference type="PANTHER" id="PTHR30224">
    <property type="entry name" value="ELECTRON TRANSPORT PROTEIN"/>
    <property type="match status" value="1"/>
</dbReference>
<keyword evidence="5" id="KW-0067">ATP-binding</keyword>
<dbReference type="PANTHER" id="PTHR30224:SF4">
    <property type="entry name" value="ELECTRON TRANSPORT PROTEIN YCCM-RELATED"/>
    <property type="match status" value="1"/>
</dbReference>
<dbReference type="EMBL" id="PVWG01000030">
    <property type="protein sequence ID" value="PSB17263.1"/>
    <property type="molecule type" value="Genomic_DNA"/>
</dbReference>
<dbReference type="InterPro" id="IPR000595">
    <property type="entry name" value="cNMP-bd_dom"/>
</dbReference>
<dbReference type="Pfam" id="PF00158">
    <property type="entry name" value="Sigma54_activat"/>
    <property type="match status" value="1"/>
</dbReference>
<dbReference type="Pfam" id="PF25601">
    <property type="entry name" value="AAA_lid_14"/>
    <property type="match status" value="1"/>
</dbReference>
<dbReference type="GO" id="GO:0005886">
    <property type="term" value="C:plasma membrane"/>
    <property type="evidence" value="ECO:0007669"/>
    <property type="project" value="UniProtKB-SubCell"/>
</dbReference>
<feature type="transmembrane region" description="Helical" evidence="9">
    <location>
        <begin position="852"/>
        <end position="873"/>
    </location>
</feature>
<comment type="subcellular location">
    <subcellularLocation>
        <location evidence="1">Cell membrane</location>
    </subcellularLocation>
</comment>
<dbReference type="CDD" id="cd00009">
    <property type="entry name" value="AAA"/>
    <property type="match status" value="1"/>
</dbReference>
<proteinExistence type="predicted"/>
<keyword evidence="7" id="KW-0411">Iron-sulfur</keyword>
<dbReference type="STRING" id="1920490.GCA_001895925_01910"/>
<reference evidence="13 14" key="2">
    <citation type="submission" date="2018-03" db="EMBL/GenBank/DDBJ databases">
        <title>The ancient ancestry and fast evolution of plastids.</title>
        <authorList>
            <person name="Moore K.R."/>
            <person name="Magnabosco C."/>
            <person name="Momper L."/>
            <person name="Gold D.A."/>
            <person name="Bosak T."/>
            <person name="Fournier G.P."/>
        </authorList>
    </citation>
    <scope>NUCLEOTIDE SEQUENCE [LARGE SCALE GENOMIC DNA]</scope>
    <source>
        <strain evidence="13 14">ULC007</strain>
    </source>
</reference>
<dbReference type="InterPro" id="IPR017900">
    <property type="entry name" value="4Fe4S_Fe_S_CS"/>
</dbReference>
<dbReference type="Gene3D" id="2.60.120.10">
    <property type="entry name" value="Jelly Rolls"/>
    <property type="match status" value="1"/>
</dbReference>
<dbReference type="Pfam" id="PF12801">
    <property type="entry name" value="Fer4_5"/>
    <property type="match status" value="2"/>
</dbReference>
<evidence type="ECO:0000256" key="6">
    <source>
        <dbReference type="ARBA" id="ARBA00023004"/>
    </source>
</evidence>
<dbReference type="RefSeq" id="WP_083583125.1">
    <property type="nucleotide sequence ID" value="NZ_MPPI01000034.1"/>
</dbReference>
<dbReference type="GO" id="GO:0046872">
    <property type="term" value="F:metal ion binding"/>
    <property type="evidence" value="ECO:0007669"/>
    <property type="project" value="UniProtKB-KW"/>
</dbReference>
<evidence type="ECO:0000256" key="3">
    <source>
        <dbReference type="ARBA" id="ARBA00022723"/>
    </source>
</evidence>
<dbReference type="InterPro" id="IPR017896">
    <property type="entry name" value="4Fe4S_Fe-S-bd"/>
</dbReference>
<keyword evidence="6" id="KW-0408">Iron</keyword>
<feature type="transmembrane region" description="Helical" evidence="9">
    <location>
        <begin position="880"/>
        <end position="901"/>
    </location>
</feature>
<evidence type="ECO:0000256" key="4">
    <source>
        <dbReference type="ARBA" id="ARBA00022741"/>
    </source>
</evidence>
<evidence type="ECO:0000313" key="13">
    <source>
        <dbReference type="EMBL" id="PSB17263.1"/>
    </source>
</evidence>
<feature type="transmembrane region" description="Helical" evidence="9">
    <location>
        <begin position="590"/>
        <end position="609"/>
    </location>
</feature>
<dbReference type="InterPro" id="IPR002078">
    <property type="entry name" value="Sigma_54_int"/>
</dbReference>
<dbReference type="PROSITE" id="PS50045">
    <property type="entry name" value="SIGMA54_INTERACT_4"/>
    <property type="match status" value="1"/>
</dbReference>
<feature type="transmembrane region" description="Helical" evidence="9">
    <location>
        <begin position="797"/>
        <end position="818"/>
    </location>
</feature>
<feature type="domain" description="Sigma-54 factor interaction" evidence="11">
    <location>
        <begin position="205"/>
        <end position="429"/>
    </location>
</feature>
<dbReference type="PROSITE" id="PS00198">
    <property type="entry name" value="4FE4S_FER_1"/>
    <property type="match status" value="1"/>
</dbReference>
<dbReference type="PROSITE" id="PS51379">
    <property type="entry name" value="4FE4S_FER_2"/>
    <property type="match status" value="1"/>
</dbReference>
<dbReference type="InterPro" id="IPR014710">
    <property type="entry name" value="RmlC-like_jellyroll"/>
</dbReference>
<feature type="domain" description="4Fe-4S ferredoxin-type" evidence="12">
    <location>
        <begin position="683"/>
        <end position="712"/>
    </location>
</feature>
<dbReference type="OrthoDB" id="9771372at2"/>
<dbReference type="GO" id="GO:0051536">
    <property type="term" value="F:iron-sulfur cluster binding"/>
    <property type="evidence" value="ECO:0007669"/>
    <property type="project" value="UniProtKB-KW"/>
</dbReference>
<keyword evidence="4" id="KW-0547">Nucleotide-binding</keyword>